<keyword evidence="7" id="KW-1185">Reference proteome</keyword>
<feature type="transmembrane region" description="Helical" evidence="5">
    <location>
        <begin position="21"/>
        <end position="44"/>
    </location>
</feature>
<dbReference type="AlphaFoldDB" id="A0A0D3IBD6"/>
<dbReference type="PANTHER" id="PTHR10231">
    <property type="entry name" value="NUCLEOTIDE-SUGAR TRANSMEMBRANE TRANSPORTER"/>
    <property type="match status" value="1"/>
</dbReference>
<dbReference type="InterPro" id="IPR007271">
    <property type="entry name" value="Nuc_sug_transpt"/>
</dbReference>
<evidence type="ECO:0000256" key="1">
    <source>
        <dbReference type="ARBA" id="ARBA00004141"/>
    </source>
</evidence>
<dbReference type="STRING" id="2903.R1DCL2"/>
<sequence>MAAQSKAASSAQSKAAASSAVVSGGLFAGYVAIQLSTLLLASAAQQRDVQTRHVDSTAVTLSELVKLLISLVGIAATERVMLRGLLRAVRQSLLTPSLLRVALPALLYTVQNNVIYSSLARVDAVTFQITYQLKLAASVLASRLLLGKPVSVVLVLTLLPAVSAGPGFFSFLGVVLVQLSLRAEDEAAAALGGGAEDEQAELLDEDEQAELLDEVAKGERRRSRAIGICGVLAACGCSGLAGAAMEALLKEERSSLPRRNLQVSAVSLLLATAHMLSSDAQRLWRGGLLQGYSPLTYAMARYYSADPASRKPPPRQFLLGTALVLLALGTYSVA</sequence>
<evidence type="ECO:0000313" key="6">
    <source>
        <dbReference type="EnsemblProtists" id="EOD08571"/>
    </source>
</evidence>
<dbReference type="RefSeq" id="XP_005761000.1">
    <property type="nucleotide sequence ID" value="XM_005760943.1"/>
</dbReference>
<dbReference type="HOGENOM" id="CLU_024645_1_3_1"/>
<feature type="transmembrane region" description="Helical" evidence="5">
    <location>
        <begin position="152"/>
        <end position="177"/>
    </location>
</feature>
<dbReference type="KEGG" id="ehx:EMIHUDRAFT_217278"/>
<dbReference type="GO" id="GO:0000139">
    <property type="term" value="C:Golgi membrane"/>
    <property type="evidence" value="ECO:0007669"/>
    <property type="project" value="InterPro"/>
</dbReference>
<evidence type="ECO:0000313" key="7">
    <source>
        <dbReference type="Proteomes" id="UP000013827"/>
    </source>
</evidence>
<reference evidence="6" key="2">
    <citation type="submission" date="2024-10" db="UniProtKB">
        <authorList>
            <consortium name="EnsemblProtists"/>
        </authorList>
    </citation>
    <scope>IDENTIFICATION</scope>
</reference>
<dbReference type="GO" id="GO:0015165">
    <property type="term" value="F:pyrimidine nucleotide-sugar transmembrane transporter activity"/>
    <property type="evidence" value="ECO:0007669"/>
    <property type="project" value="InterPro"/>
</dbReference>
<evidence type="ECO:0000256" key="4">
    <source>
        <dbReference type="ARBA" id="ARBA00023136"/>
    </source>
</evidence>
<organism evidence="6 7">
    <name type="scientific">Emiliania huxleyi (strain CCMP1516)</name>
    <dbReference type="NCBI Taxonomy" id="280463"/>
    <lineage>
        <taxon>Eukaryota</taxon>
        <taxon>Haptista</taxon>
        <taxon>Haptophyta</taxon>
        <taxon>Prymnesiophyceae</taxon>
        <taxon>Isochrysidales</taxon>
        <taxon>Noelaerhabdaceae</taxon>
        <taxon>Emiliania</taxon>
    </lineage>
</organism>
<evidence type="ECO:0000256" key="2">
    <source>
        <dbReference type="ARBA" id="ARBA00022692"/>
    </source>
</evidence>
<keyword evidence="3 5" id="KW-1133">Transmembrane helix</keyword>
<reference evidence="7" key="1">
    <citation type="journal article" date="2013" name="Nature">
        <title>Pan genome of the phytoplankton Emiliania underpins its global distribution.</title>
        <authorList>
            <person name="Read B.A."/>
            <person name="Kegel J."/>
            <person name="Klute M.J."/>
            <person name="Kuo A."/>
            <person name="Lefebvre S.C."/>
            <person name="Maumus F."/>
            <person name="Mayer C."/>
            <person name="Miller J."/>
            <person name="Monier A."/>
            <person name="Salamov A."/>
            <person name="Young J."/>
            <person name="Aguilar M."/>
            <person name="Claverie J.M."/>
            <person name="Frickenhaus S."/>
            <person name="Gonzalez K."/>
            <person name="Herman E.K."/>
            <person name="Lin Y.C."/>
            <person name="Napier J."/>
            <person name="Ogata H."/>
            <person name="Sarno A.F."/>
            <person name="Shmutz J."/>
            <person name="Schroeder D."/>
            <person name="de Vargas C."/>
            <person name="Verret F."/>
            <person name="von Dassow P."/>
            <person name="Valentin K."/>
            <person name="Van de Peer Y."/>
            <person name="Wheeler G."/>
            <person name="Dacks J.B."/>
            <person name="Delwiche C.F."/>
            <person name="Dyhrman S.T."/>
            <person name="Glockner G."/>
            <person name="John U."/>
            <person name="Richards T."/>
            <person name="Worden A.Z."/>
            <person name="Zhang X."/>
            <person name="Grigoriev I.V."/>
            <person name="Allen A.E."/>
            <person name="Bidle K."/>
            <person name="Borodovsky M."/>
            <person name="Bowler C."/>
            <person name="Brownlee C."/>
            <person name="Cock J.M."/>
            <person name="Elias M."/>
            <person name="Gladyshev V.N."/>
            <person name="Groth M."/>
            <person name="Guda C."/>
            <person name="Hadaegh A."/>
            <person name="Iglesias-Rodriguez M.D."/>
            <person name="Jenkins J."/>
            <person name="Jones B.M."/>
            <person name="Lawson T."/>
            <person name="Leese F."/>
            <person name="Lindquist E."/>
            <person name="Lobanov A."/>
            <person name="Lomsadze A."/>
            <person name="Malik S.B."/>
            <person name="Marsh M.E."/>
            <person name="Mackinder L."/>
            <person name="Mock T."/>
            <person name="Mueller-Roeber B."/>
            <person name="Pagarete A."/>
            <person name="Parker M."/>
            <person name="Probert I."/>
            <person name="Quesneville H."/>
            <person name="Raines C."/>
            <person name="Rensing S.A."/>
            <person name="Riano-Pachon D.M."/>
            <person name="Richier S."/>
            <person name="Rokitta S."/>
            <person name="Shiraiwa Y."/>
            <person name="Soanes D.M."/>
            <person name="van der Giezen M."/>
            <person name="Wahlund T.M."/>
            <person name="Williams B."/>
            <person name="Wilson W."/>
            <person name="Wolfe G."/>
            <person name="Wurch L.L."/>
        </authorList>
    </citation>
    <scope>NUCLEOTIDE SEQUENCE</scope>
</reference>
<protein>
    <recommendedName>
        <fullName evidence="8">Sugar phosphate transporter domain-containing protein</fullName>
    </recommendedName>
</protein>
<evidence type="ECO:0000256" key="5">
    <source>
        <dbReference type="SAM" id="Phobius"/>
    </source>
</evidence>
<evidence type="ECO:0000256" key="3">
    <source>
        <dbReference type="ARBA" id="ARBA00022989"/>
    </source>
</evidence>
<accession>A0A0D3IBD6</accession>
<dbReference type="Pfam" id="PF04142">
    <property type="entry name" value="Nuc_sug_transp"/>
    <property type="match status" value="1"/>
</dbReference>
<dbReference type="PaxDb" id="2903-EOD08571"/>
<dbReference type="eggNOG" id="KOG2234">
    <property type="taxonomic scope" value="Eukaryota"/>
</dbReference>
<keyword evidence="4 5" id="KW-0472">Membrane</keyword>
<name>A0A0D3IBD6_EMIH1</name>
<proteinExistence type="predicted"/>
<dbReference type="GeneID" id="17254743"/>
<dbReference type="Proteomes" id="UP000013827">
    <property type="component" value="Unassembled WGS sequence"/>
</dbReference>
<dbReference type="EnsemblProtists" id="EOD08571">
    <property type="protein sequence ID" value="EOD08571"/>
    <property type="gene ID" value="EMIHUDRAFT_217278"/>
</dbReference>
<keyword evidence="2 5" id="KW-0812">Transmembrane</keyword>
<evidence type="ECO:0008006" key="8">
    <source>
        <dbReference type="Google" id="ProtNLM"/>
    </source>
</evidence>
<comment type="subcellular location">
    <subcellularLocation>
        <location evidence="1">Membrane</location>
        <topology evidence="1">Multi-pass membrane protein</topology>
    </subcellularLocation>
</comment>